<dbReference type="AlphaFoldDB" id="A0A8J3A9F6"/>
<gene>
    <name evidence="2" type="ORF">FF098_012430</name>
    <name evidence="1" type="ORF">GCM10011355_24960</name>
</gene>
<reference evidence="1" key="3">
    <citation type="submission" date="2020-09" db="EMBL/GenBank/DDBJ databases">
        <authorList>
            <person name="Sun Q."/>
            <person name="Zhou Y."/>
        </authorList>
    </citation>
    <scope>NUCLEOTIDE SEQUENCE</scope>
    <source>
        <strain evidence="1">CGMCC 1.14984</strain>
    </source>
</reference>
<accession>A0A8J3A9F6</accession>
<dbReference type="RefSeq" id="WP_155140957.1">
    <property type="nucleotide sequence ID" value="NZ_BMGZ01000002.1"/>
</dbReference>
<evidence type="ECO:0000313" key="3">
    <source>
        <dbReference type="Proteomes" id="UP000621856"/>
    </source>
</evidence>
<comment type="caution">
    <text evidence="1">The sequence shown here is derived from an EMBL/GenBank/DDBJ whole genome shotgun (WGS) entry which is preliminary data.</text>
</comment>
<evidence type="ECO:0000313" key="1">
    <source>
        <dbReference type="EMBL" id="GGH99308.1"/>
    </source>
</evidence>
<dbReference type="Proteomes" id="UP000818603">
    <property type="component" value="Unassembled WGS sequence"/>
</dbReference>
<organism evidence="1 3">
    <name type="scientific">Aquisalinus luteolus</name>
    <dbReference type="NCBI Taxonomy" id="1566827"/>
    <lineage>
        <taxon>Bacteria</taxon>
        <taxon>Pseudomonadati</taxon>
        <taxon>Pseudomonadota</taxon>
        <taxon>Alphaproteobacteria</taxon>
        <taxon>Parvularculales</taxon>
        <taxon>Parvularculaceae</taxon>
        <taxon>Aquisalinus</taxon>
    </lineage>
</organism>
<reference evidence="1" key="1">
    <citation type="journal article" date="2014" name="Int. J. Syst. Evol. Microbiol.">
        <title>Complete genome sequence of Corynebacterium casei LMG S-19264T (=DSM 44701T), isolated from a smear-ripened cheese.</title>
        <authorList>
            <consortium name="US DOE Joint Genome Institute (JGI-PGF)"/>
            <person name="Walter F."/>
            <person name="Albersmeier A."/>
            <person name="Kalinowski J."/>
            <person name="Ruckert C."/>
        </authorList>
    </citation>
    <scope>NUCLEOTIDE SEQUENCE</scope>
    <source>
        <strain evidence="1">CGMCC 1.14984</strain>
    </source>
</reference>
<reference evidence="2 4" key="2">
    <citation type="submission" date="2020-02" db="EMBL/GenBank/DDBJ databases">
        <title>Genome sequence of Parvularcula flava strain NH6-79.</title>
        <authorList>
            <person name="Abdul Karim M.H."/>
            <person name="Lam M.Q."/>
            <person name="Chen S.J."/>
            <person name="Yahya A."/>
            <person name="Shahir S."/>
            <person name="Shamsir M.S."/>
            <person name="Chong C.S."/>
        </authorList>
    </citation>
    <scope>NUCLEOTIDE SEQUENCE [LARGE SCALE GENOMIC DNA]</scope>
    <source>
        <strain evidence="2 4">NH6-79</strain>
    </source>
</reference>
<sequence>MTYKGRFTYLPGTAETKQNNAALSFVLDGGLGPMRVLREAKAEQVVHHEPVLQQAFAK</sequence>
<dbReference type="Proteomes" id="UP000621856">
    <property type="component" value="Unassembled WGS sequence"/>
</dbReference>
<dbReference type="EMBL" id="VCJR02000002">
    <property type="protein sequence ID" value="NHK28718.1"/>
    <property type="molecule type" value="Genomic_DNA"/>
</dbReference>
<evidence type="ECO:0000313" key="2">
    <source>
        <dbReference type="EMBL" id="NHK28718.1"/>
    </source>
</evidence>
<dbReference type="EMBL" id="BMGZ01000002">
    <property type="protein sequence ID" value="GGH99308.1"/>
    <property type="molecule type" value="Genomic_DNA"/>
</dbReference>
<protein>
    <submittedName>
        <fullName evidence="1">Uncharacterized protein</fullName>
    </submittedName>
</protein>
<name>A0A8J3A9F6_9PROT</name>
<evidence type="ECO:0000313" key="4">
    <source>
        <dbReference type="Proteomes" id="UP000818603"/>
    </source>
</evidence>
<keyword evidence="4" id="KW-1185">Reference proteome</keyword>
<proteinExistence type="predicted"/>